<keyword evidence="1 2" id="KW-0732">Signal</keyword>
<name>A0A5R8XYB7_9BACT</name>
<dbReference type="OrthoDB" id="9787830at2"/>
<feature type="signal peptide" evidence="2">
    <location>
        <begin position="1"/>
        <end position="16"/>
    </location>
</feature>
<evidence type="ECO:0000259" key="3">
    <source>
        <dbReference type="PROSITE" id="PS50983"/>
    </source>
</evidence>
<dbReference type="Pfam" id="PF01497">
    <property type="entry name" value="Peripla_BP_2"/>
    <property type="match status" value="1"/>
</dbReference>
<sequence length="276" mass="31081">MKKIVSLILFSLSLFAQERIVTLAPSINEIVYALDMGKNVVANTKHCSYPEEAKSVMKIGGYASISIEKILSTKPTVVIGQNYDEKLNSNLEKLGIRTKIYKTTSMNDIKNTITDLGSYFHKDEIASKIVNNINNSLDSLQGIVDNKKVLVVISPKKDLQRQIYVSGNYLYFDDIINASGNKNAYFSTSSMQPVVNIEKIIKMNPDIIVLLAPFYDGKPKELAKLIDSWKDLPINASRNSNIYAVDKLYAGIPSDRVIYFIKDFKKILENVRNKKL</sequence>
<dbReference type="GO" id="GO:0071281">
    <property type="term" value="P:cellular response to iron ion"/>
    <property type="evidence" value="ECO:0007669"/>
    <property type="project" value="TreeGrafter"/>
</dbReference>
<feature type="domain" description="Fe/B12 periplasmic-binding" evidence="3">
    <location>
        <begin position="19"/>
        <end position="272"/>
    </location>
</feature>
<dbReference type="PANTHER" id="PTHR30535:SF34">
    <property type="entry name" value="MOLYBDATE-BINDING PROTEIN MOLA"/>
    <property type="match status" value="1"/>
</dbReference>
<dbReference type="PROSITE" id="PS50983">
    <property type="entry name" value="FE_B12_PBP"/>
    <property type="match status" value="1"/>
</dbReference>
<dbReference type="InterPro" id="IPR002491">
    <property type="entry name" value="ABC_transptr_periplasmic_BD"/>
</dbReference>
<keyword evidence="5" id="KW-1185">Reference proteome</keyword>
<proteinExistence type="predicted"/>
<accession>A0A5R8XYB7</accession>
<evidence type="ECO:0000313" key="5">
    <source>
        <dbReference type="Proteomes" id="UP000308901"/>
    </source>
</evidence>
<protein>
    <submittedName>
        <fullName evidence="4">Iron ABC transporter substrate-binding protein</fullName>
    </submittedName>
</protein>
<evidence type="ECO:0000256" key="2">
    <source>
        <dbReference type="SAM" id="SignalP"/>
    </source>
</evidence>
<dbReference type="PANTHER" id="PTHR30535">
    <property type="entry name" value="VITAMIN B12-BINDING PROTEIN"/>
    <property type="match status" value="1"/>
</dbReference>
<organism evidence="4 5">
    <name type="scientific">Arcobacter arenosus</name>
    <dbReference type="NCBI Taxonomy" id="2576037"/>
    <lineage>
        <taxon>Bacteria</taxon>
        <taxon>Pseudomonadati</taxon>
        <taxon>Campylobacterota</taxon>
        <taxon>Epsilonproteobacteria</taxon>
        <taxon>Campylobacterales</taxon>
        <taxon>Arcobacteraceae</taxon>
        <taxon>Arcobacter</taxon>
    </lineage>
</organism>
<evidence type="ECO:0000256" key="1">
    <source>
        <dbReference type="ARBA" id="ARBA00022729"/>
    </source>
</evidence>
<evidence type="ECO:0000313" key="4">
    <source>
        <dbReference type="EMBL" id="TLP36289.1"/>
    </source>
</evidence>
<dbReference type="EMBL" id="VANU01000006">
    <property type="protein sequence ID" value="TLP36289.1"/>
    <property type="molecule type" value="Genomic_DNA"/>
</dbReference>
<comment type="caution">
    <text evidence="4">The sequence shown here is derived from an EMBL/GenBank/DDBJ whole genome shotgun (WGS) entry which is preliminary data.</text>
</comment>
<dbReference type="AlphaFoldDB" id="A0A5R8XYB7"/>
<dbReference type="RefSeq" id="WP_138153519.1">
    <property type="nucleotide sequence ID" value="NZ_VANU01000006.1"/>
</dbReference>
<dbReference type="Proteomes" id="UP000308901">
    <property type="component" value="Unassembled WGS sequence"/>
</dbReference>
<gene>
    <name evidence="4" type="ORF">FDK22_13575</name>
</gene>
<reference evidence="4 5" key="1">
    <citation type="submission" date="2019-05" db="EMBL/GenBank/DDBJ databases">
        <title>Arcobacter sp. nov., isolated from sea sediment.</title>
        <authorList>
            <person name="Kim W."/>
        </authorList>
    </citation>
    <scope>NUCLEOTIDE SEQUENCE [LARGE SCALE GENOMIC DNA]</scope>
    <source>
        <strain evidence="4 5">CAU 1517</strain>
    </source>
</reference>
<dbReference type="NCBIfam" id="NF038402">
    <property type="entry name" value="TroA_like"/>
    <property type="match status" value="1"/>
</dbReference>
<dbReference type="SUPFAM" id="SSF53807">
    <property type="entry name" value="Helical backbone' metal receptor"/>
    <property type="match status" value="1"/>
</dbReference>
<feature type="chain" id="PRO_5024304289" evidence="2">
    <location>
        <begin position="17"/>
        <end position="276"/>
    </location>
</feature>
<dbReference type="InterPro" id="IPR050902">
    <property type="entry name" value="ABC_Transporter_SBP"/>
</dbReference>
<dbReference type="Gene3D" id="3.40.50.1980">
    <property type="entry name" value="Nitrogenase molybdenum iron protein domain"/>
    <property type="match status" value="2"/>
</dbReference>
<dbReference type="InterPro" id="IPR054828">
    <property type="entry name" value="Vit_B12_bind_prot"/>
</dbReference>